<dbReference type="OrthoDB" id="9392410at2759"/>
<dbReference type="Proteomes" id="UP000266861">
    <property type="component" value="Unassembled WGS sequence"/>
</dbReference>
<accession>A0A397JGT9</accession>
<comment type="caution">
    <text evidence="1">The sequence shown here is derived from an EMBL/GenBank/DDBJ whole genome shotgun (WGS) entry which is preliminary data.</text>
</comment>
<dbReference type="EMBL" id="PQFF01000054">
    <property type="protein sequence ID" value="RHZ86028.1"/>
    <property type="molecule type" value="Genomic_DNA"/>
</dbReference>
<organism evidence="1 2">
    <name type="scientific">Diversispora epigaea</name>
    <dbReference type="NCBI Taxonomy" id="1348612"/>
    <lineage>
        <taxon>Eukaryota</taxon>
        <taxon>Fungi</taxon>
        <taxon>Fungi incertae sedis</taxon>
        <taxon>Mucoromycota</taxon>
        <taxon>Glomeromycotina</taxon>
        <taxon>Glomeromycetes</taxon>
        <taxon>Diversisporales</taxon>
        <taxon>Diversisporaceae</taxon>
        <taxon>Diversispora</taxon>
    </lineage>
</organism>
<sequence length="154" mass="17379">MALKEHQLALREREAKISLEYFTALDNTGALGTTTLDNTALEHRETDIQALEYFTAKDNTGALGTVIPDNTGKLERGNTRQHWIYWSDNAGMLSNTGYWNIGILEYWITLEYYTRTLDNTETVTLKHWNTGTLDNTGKLGTGTLGNWNAGILEY</sequence>
<gene>
    <name evidence="1" type="ORF">Glove_57g37</name>
</gene>
<evidence type="ECO:0000313" key="2">
    <source>
        <dbReference type="Proteomes" id="UP000266861"/>
    </source>
</evidence>
<name>A0A397JGT9_9GLOM</name>
<dbReference type="AlphaFoldDB" id="A0A397JGT9"/>
<keyword evidence="2" id="KW-1185">Reference proteome</keyword>
<reference evidence="1 2" key="1">
    <citation type="submission" date="2018-08" db="EMBL/GenBank/DDBJ databases">
        <title>Genome and evolution of the arbuscular mycorrhizal fungus Diversispora epigaea (formerly Glomus versiforme) and its bacterial endosymbionts.</title>
        <authorList>
            <person name="Sun X."/>
            <person name="Fei Z."/>
            <person name="Harrison M."/>
        </authorList>
    </citation>
    <scope>NUCLEOTIDE SEQUENCE [LARGE SCALE GENOMIC DNA]</scope>
    <source>
        <strain evidence="1 2">IT104</strain>
    </source>
</reference>
<protein>
    <submittedName>
        <fullName evidence="1">Uncharacterized protein</fullName>
    </submittedName>
</protein>
<evidence type="ECO:0000313" key="1">
    <source>
        <dbReference type="EMBL" id="RHZ86028.1"/>
    </source>
</evidence>
<proteinExistence type="predicted"/>